<dbReference type="EMBL" id="CM004468">
    <property type="protein sequence ID" value="OCT95874.1"/>
    <property type="molecule type" value="Genomic_DNA"/>
</dbReference>
<proteinExistence type="predicted"/>
<accession>A0A974DPT8</accession>
<evidence type="ECO:0000313" key="2">
    <source>
        <dbReference type="Proteomes" id="UP000694892"/>
    </source>
</evidence>
<gene>
    <name evidence="1" type="ORF">XELAEV_18013564mg</name>
</gene>
<name>A0A974DPT8_XENLA</name>
<organism evidence="1 2">
    <name type="scientific">Xenopus laevis</name>
    <name type="common">African clawed frog</name>
    <dbReference type="NCBI Taxonomy" id="8355"/>
    <lineage>
        <taxon>Eukaryota</taxon>
        <taxon>Metazoa</taxon>
        <taxon>Chordata</taxon>
        <taxon>Craniata</taxon>
        <taxon>Vertebrata</taxon>
        <taxon>Euteleostomi</taxon>
        <taxon>Amphibia</taxon>
        <taxon>Batrachia</taxon>
        <taxon>Anura</taxon>
        <taxon>Pipoidea</taxon>
        <taxon>Pipidae</taxon>
        <taxon>Xenopodinae</taxon>
        <taxon>Xenopus</taxon>
        <taxon>Xenopus</taxon>
    </lineage>
</organism>
<protein>
    <submittedName>
        <fullName evidence="1">Uncharacterized protein</fullName>
    </submittedName>
</protein>
<dbReference type="Proteomes" id="UP000694892">
    <property type="component" value="Chromosome 2L"/>
</dbReference>
<reference evidence="2" key="1">
    <citation type="journal article" date="2016" name="Nature">
        <title>Genome evolution in the allotetraploid frog Xenopus laevis.</title>
        <authorList>
            <person name="Session A.M."/>
            <person name="Uno Y."/>
            <person name="Kwon T."/>
            <person name="Chapman J.A."/>
            <person name="Toyoda A."/>
            <person name="Takahashi S."/>
            <person name="Fukui A."/>
            <person name="Hikosaka A."/>
            <person name="Suzuki A."/>
            <person name="Kondo M."/>
            <person name="van Heeringen S.J."/>
            <person name="Quigley I."/>
            <person name="Heinz S."/>
            <person name="Ogino H."/>
            <person name="Ochi H."/>
            <person name="Hellsten U."/>
            <person name="Lyons J.B."/>
            <person name="Simakov O."/>
            <person name="Putnam N."/>
            <person name="Stites J."/>
            <person name="Kuroki Y."/>
            <person name="Tanaka T."/>
            <person name="Michiue T."/>
            <person name="Watanabe M."/>
            <person name="Bogdanovic O."/>
            <person name="Lister R."/>
            <person name="Georgiou G."/>
            <person name="Paranjpe S.S."/>
            <person name="van Kruijsbergen I."/>
            <person name="Shu S."/>
            <person name="Carlson J."/>
            <person name="Kinoshita T."/>
            <person name="Ohta Y."/>
            <person name="Mawaribuchi S."/>
            <person name="Jenkins J."/>
            <person name="Grimwood J."/>
            <person name="Schmutz J."/>
            <person name="Mitros T."/>
            <person name="Mozaffari S.V."/>
            <person name="Suzuki Y."/>
            <person name="Haramoto Y."/>
            <person name="Yamamoto T.S."/>
            <person name="Takagi C."/>
            <person name="Heald R."/>
            <person name="Miller K."/>
            <person name="Haudenschild C."/>
            <person name="Kitzman J."/>
            <person name="Nakayama T."/>
            <person name="Izutsu Y."/>
            <person name="Robert J."/>
            <person name="Fortriede J."/>
            <person name="Burns K."/>
            <person name="Lotay V."/>
            <person name="Karimi K."/>
            <person name="Yasuoka Y."/>
            <person name="Dichmann D.S."/>
            <person name="Flajnik M.F."/>
            <person name="Houston D.W."/>
            <person name="Shendure J."/>
            <person name="DuPasquier L."/>
            <person name="Vize P.D."/>
            <person name="Zorn A.M."/>
            <person name="Ito M."/>
            <person name="Marcotte E.M."/>
            <person name="Wallingford J.B."/>
            <person name="Ito Y."/>
            <person name="Asashima M."/>
            <person name="Ueno N."/>
            <person name="Matsuda Y."/>
            <person name="Veenstra G.J."/>
            <person name="Fujiyama A."/>
            <person name="Harland R.M."/>
            <person name="Taira M."/>
            <person name="Rokhsar D.S."/>
        </authorList>
    </citation>
    <scope>NUCLEOTIDE SEQUENCE [LARGE SCALE GENOMIC DNA]</scope>
    <source>
        <strain evidence="2">J</strain>
    </source>
</reference>
<evidence type="ECO:0000313" key="1">
    <source>
        <dbReference type="EMBL" id="OCT95874.1"/>
    </source>
</evidence>
<dbReference type="AlphaFoldDB" id="A0A974DPT8"/>
<sequence length="86" mass="10194">MLKSTTPNFHLPMNTRFFYVIKSLYHLECVMGRNCSYRVRKKVIWGKIFLLREALANDHRCLYMTRNGPIDTPEGNYTISINALFY</sequence>